<feature type="transmembrane region" description="Helical" evidence="1">
    <location>
        <begin position="144"/>
        <end position="162"/>
    </location>
</feature>
<gene>
    <name evidence="3" type="ORF">D9613_007668</name>
</gene>
<evidence type="ECO:0000256" key="1">
    <source>
        <dbReference type="SAM" id="Phobius"/>
    </source>
</evidence>
<reference evidence="3 4" key="1">
    <citation type="submission" date="2019-12" db="EMBL/GenBank/DDBJ databases">
        <authorList>
            <person name="Floudas D."/>
            <person name="Bentzer J."/>
            <person name="Ahren D."/>
            <person name="Johansson T."/>
            <person name="Persson P."/>
            <person name="Tunlid A."/>
        </authorList>
    </citation>
    <scope>NUCLEOTIDE SEQUENCE [LARGE SCALE GENOMIC DNA]</scope>
    <source>
        <strain evidence="3 4">CBS 102.39</strain>
    </source>
</reference>
<accession>A0A8H4VKV9</accession>
<feature type="signal peptide" evidence="2">
    <location>
        <begin position="1"/>
        <end position="19"/>
    </location>
</feature>
<dbReference type="EMBL" id="JAACJL010000045">
    <property type="protein sequence ID" value="KAF4613633.1"/>
    <property type="molecule type" value="Genomic_DNA"/>
</dbReference>
<evidence type="ECO:0000313" key="4">
    <source>
        <dbReference type="Proteomes" id="UP000521872"/>
    </source>
</evidence>
<dbReference type="Proteomes" id="UP000521872">
    <property type="component" value="Unassembled WGS sequence"/>
</dbReference>
<proteinExistence type="predicted"/>
<keyword evidence="4" id="KW-1185">Reference proteome</keyword>
<dbReference type="OrthoDB" id="3257429at2759"/>
<keyword evidence="1" id="KW-0812">Transmembrane</keyword>
<evidence type="ECO:0000313" key="3">
    <source>
        <dbReference type="EMBL" id="KAF4613633.1"/>
    </source>
</evidence>
<keyword evidence="1" id="KW-1133">Transmembrane helix</keyword>
<keyword evidence="1" id="KW-0472">Membrane</keyword>
<protein>
    <submittedName>
        <fullName evidence="3">Uncharacterized protein</fullName>
    </submittedName>
</protein>
<organism evidence="3 4">
    <name type="scientific">Agrocybe pediades</name>
    <dbReference type="NCBI Taxonomy" id="84607"/>
    <lineage>
        <taxon>Eukaryota</taxon>
        <taxon>Fungi</taxon>
        <taxon>Dikarya</taxon>
        <taxon>Basidiomycota</taxon>
        <taxon>Agaricomycotina</taxon>
        <taxon>Agaricomycetes</taxon>
        <taxon>Agaricomycetidae</taxon>
        <taxon>Agaricales</taxon>
        <taxon>Agaricineae</taxon>
        <taxon>Strophariaceae</taxon>
        <taxon>Agrocybe</taxon>
    </lineage>
</organism>
<dbReference type="AlphaFoldDB" id="A0A8H4VKV9"/>
<name>A0A8H4VKV9_9AGAR</name>
<sequence>MFFSPVFLFFASFFFLVAAQTTTFTDASGNTLVGVVTVDAQGDPTTDVLQTLTSTSTPTSTPTTDGGVGAGPVGAPAATTASAGAPTPYTYTTVINGVTSVIADIFTPTSPSTVTKSIPATGTILDFGTWKSIYGPPPGSDGQSISISFFLLCFTTIMTVVLL</sequence>
<feature type="chain" id="PRO_5034441202" evidence="2">
    <location>
        <begin position="20"/>
        <end position="163"/>
    </location>
</feature>
<keyword evidence="2" id="KW-0732">Signal</keyword>
<evidence type="ECO:0000256" key="2">
    <source>
        <dbReference type="SAM" id="SignalP"/>
    </source>
</evidence>
<comment type="caution">
    <text evidence="3">The sequence shown here is derived from an EMBL/GenBank/DDBJ whole genome shotgun (WGS) entry which is preliminary data.</text>
</comment>